<dbReference type="VEuPathDB" id="FungiDB:FOMG_17030"/>
<dbReference type="VEuPathDB" id="FungiDB:FOC1_g10004026"/>
<dbReference type="AlphaFoldDB" id="A0A2H3SJQ6"/>
<evidence type="ECO:0000313" key="1">
    <source>
        <dbReference type="EMBL" id="SCO76727.1"/>
    </source>
</evidence>
<reference evidence="2" key="1">
    <citation type="submission" date="2016-09" db="EMBL/GenBank/DDBJ databases">
        <authorList>
            <person name="Guldener U."/>
        </authorList>
    </citation>
    <scope>NUCLEOTIDE SEQUENCE [LARGE SCALE GENOMIC DNA]</scope>
    <source>
        <strain evidence="2">V64-1</strain>
    </source>
</reference>
<dbReference type="OrthoDB" id="5065455at2759"/>
<name>A0A2H3SJQ6_FUSOX</name>
<dbReference type="VEuPathDB" id="FungiDB:FOIG_16060"/>
<evidence type="ECO:0000313" key="2">
    <source>
        <dbReference type="Proteomes" id="UP000219369"/>
    </source>
</evidence>
<dbReference type="VEuPathDB" id="FungiDB:FOXG_17609"/>
<dbReference type="EMBL" id="FMJY01000001">
    <property type="protein sequence ID" value="SCO76727.1"/>
    <property type="molecule type" value="Genomic_DNA"/>
</dbReference>
<dbReference type="VEuPathDB" id="FungiDB:HZS61_011815"/>
<sequence>MKATEETTLTETLEKNERLVTWPPYGRVLTLNVKQLTAKLVQFLARHCPFALGGGFVFTYHTVPSMLEPAPKLIFGTQISHHILEMNRVVTYESLAGERVKWAAQVKADLEAGDTENILEGSYTALSHDEDMDLSKI</sequence>
<proteinExistence type="predicted"/>
<dbReference type="Proteomes" id="UP000219369">
    <property type="component" value="Unassembled WGS sequence"/>
</dbReference>
<gene>
    <name evidence="1" type="ORF">FRV6_00939</name>
</gene>
<organism evidence="1 2">
    <name type="scientific">Fusarium oxysporum</name>
    <name type="common">Fusarium vascular wilt</name>
    <dbReference type="NCBI Taxonomy" id="5507"/>
    <lineage>
        <taxon>Eukaryota</taxon>
        <taxon>Fungi</taxon>
        <taxon>Dikarya</taxon>
        <taxon>Ascomycota</taxon>
        <taxon>Pezizomycotina</taxon>
        <taxon>Sordariomycetes</taxon>
        <taxon>Hypocreomycetidae</taxon>
        <taxon>Hypocreales</taxon>
        <taxon>Nectriaceae</taxon>
        <taxon>Fusarium</taxon>
        <taxon>Fusarium oxysporum species complex</taxon>
    </lineage>
</organism>
<dbReference type="VEuPathDB" id="FungiDB:FOZG_13658"/>
<accession>A0A2H3SJQ6</accession>
<dbReference type="VEuPathDB" id="FungiDB:FOC4_g10012322"/>
<protein>
    <submittedName>
        <fullName evidence="1">Uncharacterized protein</fullName>
    </submittedName>
</protein>